<organism evidence="5 6">
    <name type="scientific">Diplocloster agilis</name>
    <dbReference type="NCBI Taxonomy" id="2850323"/>
    <lineage>
        <taxon>Bacteria</taxon>
        <taxon>Bacillati</taxon>
        <taxon>Bacillota</taxon>
        <taxon>Clostridia</taxon>
        <taxon>Lachnospirales</taxon>
        <taxon>Lachnospiraceae</taxon>
        <taxon>Diplocloster</taxon>
    </lineage>
</organism>
<dbReference type="RefSeq" id="WP_158347680.1">
    <property type="nucleotide sequence ID" value="NZ_JAHQCW010000039.1"/>
</dbReference>
<dbReference type="InterPro" id="IPR010982">
    <property type="entry name" value="Lambda_DNA-bd_dom_sf"/>
</dbReference>
<comment type="caution">
    <text evidence="5">The sequence shown here is derived from an EMBL/GenBank/DDBJ whole genome shotgun (WGS) entry which is preliminary data.</text>
</comment>
<name>A0A949K8U5_9FIRM</name>
<accession>A0A949K8U5</accession>
<dbReference type="PANTHER" id="PTHR30146:SF144">
    <property type="entry name" value="LACI-FAMILY TRANSCRIPTION REGULATOR"/>
    <property type="match status" value="1"/>
</dbReference>
<evidence type="ECO:0000259" key="4">
    <source>
        <dbReference type="PROSITE" id="PS50932"/>
    </source>
</evidence>
<dbReference type="SUPFAM" id="SSF53822">
    <property type="entry name" value="Periplasmic binding protein-like I"/>
    <property type="match status" value="1"/>
</dbReference>
<dbReference type="SMART" id="SM00354">
    <property type="entry name" value="HTH_LACI"/>
    <property type="match status" value="1"/>
</dbReference>
<feature type="domain" description="HTH lacI-type" evidence="4">
    <location>
        <begin position="1"/>
        <end position="55"/>
    </location>
</feature>
<proteinExistence type="predicted"/>
<dbReference type="Pfam" id="PF00356">
    <property type="entry name" value="LacI"/>
    <property type="match status" value="1"/>
</dbReference>
<dbReference type="SUPFAM" id="SSF47413">
    <property type="entry name" value="lambda repressor-like DNA-binding domains"/>
    <property type="match status" value="1"/>
</dbReference>
<evidence type="ECO:0000256" key="2">
    <source>
        <dbReference type="ARBA" id="ARBA00023125"/>
    </source>
</evidence>
<reference evidence="5" key="1">
    <citation type="submission" date="2021-06" db="EMBL/GenBank/DDBJ databases">
        <title>Description of novel taxa of the family Lachnospiraceae.</title>
        <authorList>
            <person name="Chaplin A.V."/>
            <person name="Sokolova S.R."/>
            <person name="Pikina A.P."/>
            <person name="Korzhanova M."/>
            <person name="Belova V."/>
            <person name="Korostin D."/>
            <person name="Efimov B.A."/>
        </authorList>
    </citation>
    <scope>NUCLEOTIDE SEQUENCE</scope>
    <source>
        <strain evidence="5">ASD5720</strain>
    </source>
</reference>
<keyword evidence="2" id="KW-0238">DNA-binding</keyword>
<dbReference type="Gene3D" id="3.40.50.2300">
    <property type="match status" value="2"/>
</dbReference>
<dbReference type="Proteomes" id="UP000712157">
    <property type="component" value="Unassembled WGS sequence"/>
</dbReference>
<keyword evidence="1" id="KW-0805">Transcription regulation</keyword>
<keyword evidence="6" id="KW-1185">Reference proteome</keyword>
<dbReference type="InterPro" id="IPR025997">
    <property type="entry name" value="SBP_2_dom"/>
</dbReference>
<evidence type="ECO:0000313" key="6">
    <source>
        <dbReference type="Proteomes" id="UP000712157"/>
    </source>
</evidence>
<dbReference type="InterPro" id="IPR028082">
    <property type="entry name" value="Peripla_BP_I"/>
</dbReference>
<dbReference type="Gene3D" id="1.10.260.40">
    <property type="entry name" value="lambda repressor-like DNA-binding domains"/>
    <property type="match status" value="1"/>
</dbReference>
<evidence type="ECO:0000256" key="3">
    <source>
        <dbReference type="ARBA" id="ARBA00023163"/>
    </source>
</evidence>
<dbReference type="EMBL" id="JAHQCW010000039">
    <property type="protein sequence ID" value="MBU9738682.1"/>
    <property type="molecule type" value="Genomic_DNA"/>
</dbReference>
<dbReference type="GO" id="GO:0000976">
    <property type="term" value="F:transcription cis-regulatory region binding"/>
    <property type="evidence" value="ECO:0007669"/>
    <property type="project" value="TreeGrafter"/>
</dbReference>
<dbReference type="AlphaFoldDB" id="A0A949K8U5"/>
<keyword evidence="3" id="KW-0804">Transcription</keyword>
<dbReference type="InterPro" id="IPR000843">
    <property type="entry name" value="HTH_LacI"/>
</dbReference>
<protein>
    <submittedName>
        <fullName evidence="5">LacI family transcriptional regulator</fullName>
    </submittedName>
</protein>
<evidence type="ECO:0000256" key="1">
    <source>
        <dbReference type="ARBA" id="ARBA00023015"/>
    </source>
</evidence>
<dbReference type="PROSITE" id="PS50932">
    <property type="entry name" value="HTH_LACI_2"/>
    <property type="match status" value="1"/>
</dbReference>
<dbReference type="GO" id="GO:0003700">
    <property type="term" value="F:DNA-binding transcription factor activity"/>
    <property type="evidence" value="ECO:0007669"/>
    <property type="project" value="TreeGrafter"/>
</dbReference>
<dbReference type="PANTHER" id="PTHR30146">
    <property type="entry name" value="LACI-RELATED TRANSCRIPTIONAL REPRESSOR"/>
    <property type="match status" value="1"/>
</dbReference>
<sequence length="350" mass="39601">MTLKELALEIGCSRATLDRVINNREGVGEERRKEILKQIEERGYRPNVVGKMLAIQHRTVIGVILCADITPVENPLFHEIYAGMLKAVEILEKTGVSFMFRHIKSGKASEQITVINELVEVYRVSGIAISLEEKSEDLFETIRVHMNNGVKFISYFNINGAQNTEFQFPYEIGINQKREGNVAAGLMGKFLRGKGKVALLSGLEKNLVHQIRIDSAKEHLEQAYPGIRVVEVGRNTYPEDIAMAKVEKLLEDYPDLDGIIVSCGSAGYIVEMVQKLQKKDQLSIIAFDFTRQMEKDLRLGYFDALIGVNLERLGYTTIYAIYDYVFQNEITDDTLYVALQIKLKETVTPL</sequence>
<dbReference type="Pfam" id="PF13407">
    <property type="entry name" value="Peripla_BP_4"/>
    <property type="match status" value="1"/>
</dbReference>
<evidence type="ECO:0000313" key="5">
    <source>
        <dbReference type="EMBL" id="MBU9738682.1"/>
    </source>
</evidence>
<gene>
    <name evidence="5" type="ORF">KTH89_19250</name>
</gene>